<evidence type="ECO:0000256" key="5">
    <source>
        <dbReference type="PROSITE-ProRule" id="PRU01240"/>
    </source>
</evidence>
<evidence type="ECO:0000256" key="1">
    <source>
        <dbReference type="ARBA" id="ARBA00011073"/>
    </source>
</evidence>
<evidence type="ECO:0000256" key="4">
    <source>
        <dbReference type="ARBA" id="ARBA00022825"/>
    </source>
</evidence>
<dbReference type="GO" id="GO:0004252">
    <property type="term" value="F:serine-type endopeptidase activity"/>
    <property type="evidence" value="ECO:0007669"/>
    <property type="project" value="InterPro"/>
</dbReference>
<feature type="domain" description="Peptidase S8/S53" evidence="7">
    <location>
        <begin position="2"/>
        <end position="173"/>
    </location>
</feature>
<dbReference type="InterPro" id="IPR013783">
    <property type="entry name" value="Ig-like_fold"/>
</dbReference>
<evidence type="ECO:0000259" key="7">
    <source>
        <dbReference type="Pfam" id="PF00082"/>
    </source>
</evidence>
<dbReference type="SUPFAM" id="SSF52743">
    <property type="entry name" value="Subtilisin-like"/>
    <property type="match status" value="1"/>
</dbReference>
<dbReference type="Proteomes" id="UP000502706">
    <property type="component" value="Chromosome"/>
</dbReference>
<dbReference type="InterPro" id="IPR023828">
    <property type="entry name" value="Peptidase_S8_Ser-AS"/>
</dbReference>
<keyword evidence="3" id="KW-0378">Hydrolase</keyword>
<dbReference type="GO" id="GO:0006508">
    <property type="term" value="P:proteolysis"/>
    <property type="evidence" value="ECO:0007669"/>
    <property type="project" value="UniProtKB-KW"/>
</dbReference>
<keyword evidence="4" id="KW-0720">Serine protease</keyword>
<dbReference type="EMBL" id="CP045121">
    <property type="protein sequence ID" value="QIN79058.1"/>
    <property type="molecule type" value="Genomic_DNA"/>
</dbReference>
<comment type="caution">
    <text evidence="5">Lacks conserved residue(s) required for the propagation of feature annotation.</text>
</comment>
<feature type="region of interest" description="Disordered" evidence="6">
    <location>
        <begin position="175"/>
        <end position="221"/>
    </location>
</feature>
<evidence type="ECO:0000256" key="2">
    <source>
        <dbReference type="ARBA" id="ARBA00022670"/>
    </source>
</evidence>
<reference evidence="8 9" key="1">
    <citation type="submission" date="2019-10" db="EMBL/GenBank/DDBJ databases">
        <title>Rubrobacter sp nov SCSIO 52915 isolated from a deep-sea sediment in the South China Sea.</title>
        <authorList>
            <person name="Chen R.W."/>
        </authorList>
    </citation>
    <scope>NUCLEOTIDE SEQUENCE [LARGE SCALE GENOMIC DNA]</scope>
    <source>
        <strain evidence="8 9">SCSIO 52915</strain>
    </source>
</reference>
<dbReference type="AlphaFoldDB" id="A0A6G8PY16"/>
<dbReference type="Gene3D" id="2.60.40.10">
    <property type="entry name" value="Immunoglobulins"/>
    <property type="match status" value="1"/>
</dbReference>
<evidence type="ECO:0000313" key="8">
    <source>
        <dbReference type="EMBL" id="QIN79058.1"/>
    </source>
</evidence>
<evidence type="ECO:0000256" key="6">
    <source>
        <dbReference type="SAM" id="MobiDB-lite"/>
    </source>
</evidence>
<dbReference type="InterPro" id="IPR051048">
    <property type="entry name" value="Peptidase_S8/S53_subtilisin"/>
</dbReference>
<keyword evidence="2" id="KW-0645">Protease</keyword>
<keyword evidence="9" id="KW-1185">Reference proteome</keyword>
<evidence type="ECO:0000256" key="3">
    <source>
        <dbReference type="ARBA" id="ARBA00022801"/>
    </source>
</evidence>
<dbReference type="Pfam" id="PF00082">
    <property type="entry name" value="Peptidase_S8"/>
    <property type="match status" value="1"/>
</dbReference>
<gene>
    <name evidence="8" type="ORF">GBA65_11600</name>
</gene>
<dbReference type="InterPro" id="IPR000209">
    <property type="entry name" value="Peptidase_S8/S53_dom"/>
</dbReference>
<name>A0A6G8PY16_9ACTN</name>
<evidence type="ECO:0000313" key="9">
    <source>
        <dbReference type="Proteomes" id="UP000502706"/>
    </source>
</evidence>
<proteinExistence type="inferred from homology"/>
<dbReference type="KEGG" id="rmar:GBA65_11600"/>
<accession>A0A6G8PY16</accession>
<protein>
    <submittedName>
        <fullName evidence="8">S8 family serine peptidase</fullName>
    </submittedName>
</protein>
<dbReference type="InterPro" id="IPR036852">
    <property type="entry name" value="Peptidase_S8/S53_dom_sf"/>
</dbReference>
<dbReference type="PROSITE" id="PS00138">
    <property type="entry name" value="SUBTILASE_SER"/>
    <property type="match status" value="1"/>
</dbReference>
<feature type="compositionally biased region" description="Low complexity" evidence="6">
    <location>
        <begin position="206"/>
        <end position="221"/>
    </location>
</feature>
<dbReference type="PANTHER" id="PTHR43399">
    <property type="entry name" value="SUBTILISIN-RELATED"/>
    <property type="match status" value="1"/>
</dbReference>
<organism evidence="8 9">
    <name type="scientific">Rubrobacter marinus</name>
    <dbReference type="NCBI Taxonomy" id="2653852"/>
    <lineage>
        <taxon>Bacteria</taxon>
        <taxon>Bacillati</taxon>
        <taxon>Actinomycetota</taxon>
        <taxon>Rubrobacteria</taxon>
        <taxon>Rubrobacterales</taxon>
        <taxon>Rubrobacteraceae</taxon>
        <taxon>Rubrobacter</taxon>
    </lineage>
</organism>
<dbReference type="PROSITE" id="PS51892">
    <property type="entry name" value="SUBTILASE"/>
    <property type="match status" value="1"/>
</dbReference>
<dbReference type="Gene3D" id="3.40.50.200">
    <property type="entry name" value="Peptidase S8/S53 domain"/>
    <property type="match status" value="1"/>
</dbReference>
<sequence length="383" mass="39333">MPLKFLGTNGGYTSDAVEAINYAVARGVKISNNSWGGGGFSQALSDAISRADAQGHLFLAAAGNGGSDGIGDDNDAAPHYPSNYDIPNVVSVAATDDGDALASFSNYGDSSVDLAAPGVRILSTLPGNSYGAYSGTSMATPHVAGVAALLKAKNPSFDDAQMKAQLVQSVDTKGNLTGKVATGGRVNSARALGTNPPPQDTTAPETSISSGPSGTTKSTSASFGFAASEPVSRFECSLDGAAFAACASPTAYSGLTSKAHSFRVRAVDRAGNVDATPAVRNWTVDTVLPTATSPSPAPSASTRDRTPLIQVVVRDTQTNLQKANLQLYLDGARVTTFTYDAAADVLRYTPPTNRAYGTHTVRVVATDAAGNVGNKQWSFKIVR</sequence>
<comment type="similarity">
    <text evidence="1 5">Belongs to the peptidase S8 family.</text>
</comment>
<dbReference type="GO" id="GO:0005975">
    <property type="term" value="P:carbohydrate metabolic process"/>
    <property type="evidence" value="ECO:0007669"/>
    <property type="project" value="UniProtKB-ARBA"/>
</dbReference>
<dbReference type="PANTHER" id="PTHR43399:SF4">
    <property type="entry name" value="CELL WALL-ASSOCIATED PROTEASE"/>
    <property type="match status" value="1"/>
</dbReference>